<name>A0A521AVE3_9EURY</name>
<feature type="transmembrane region" description="Helical" evidence="1">
    <location>
        <begin position="34"/>
        <end position="53"/>
    </location>
</feature>
<keyword evidence="3" id="KW-1185">Reference proteome</keyword>
<dbReference type="EMBL" id="FXTD01000001">
    <property type="protein sequence ID" value="SMO38764.1"/>
    <property type="molecule type" value="Genomic_DNA"/>
</dbReference>
<gene>
    <name evidence="2" type="ORF">SAMN06264867_101387</name>
</gene>
<keyword evidence="1" id="KW-0472">Membrane</keyword>
<accession>A0A521AVE3</accession>
<reference evidence="2 3" key="1">
    <citation type="submission" date="2017-05" db="EMBL/GenBank/DDBJ databases">
        <authorList>
            <person name="Varghese N."/>
            <person name="Submissions S."/>
        </authorList>
    </citation>
    <scope>NUCLEOTIDE SEQUENCE [LARGE SCALE GENOMIC DNA]</scope>
    <source>
        <strain evidence="2 3">DSM 19504</strain>
    </source>
</reference>
<keyword evidence="1" id="KW-1133">Transmembrane helix</keyword>
<organism evidence="2 3">
    <name type="scientific">Halorubrum cibi</name>
    <dbReference type="NCBI Taxonomy" id="413815"/>
    <lineage>
        <taxon>Archaea</taxon>
        <taxon>Methanobacteriati</taxon>
        <taxon>Methanobacteriota</taxon>
        <taxon>Stenosarchaea group</taxon>
        <taxon>Halobacteria</taxon>
        <taxon>Halobacteriales</taxon>
        <taxon>Haloferacaceae</taxon>
        <taxon>Halorubrum</taxon>
    </lineage>
</organism>
<dbReference type="OrthoDB" id="242690at2157"/>
<dbReference type="AlphaFoldDB" id="A0A521AVE3"/>
<protein>
    <submittedName>
        <fullName evidence="2">Uncharacterized protein</fullName>
    </submittedName>
</protein>
<evidence type="ECO:0000313" key="3">
    <source>
        <dbReference type="Proteomes" id="UP000319712"/>
    </source>
</evidence>
<evidence type="ECO:0000256" key="1">
    <source>
        <dbReference type="SAM" id="Phobius"/>
    </source>
</evidence>
<feature type="transmembrane region" description="Helical" evidence="1">
    <location>
        <begin position="74"/>
        <end position="93"/>
    </location>
</feature>
<dbReference type="Proteomes" id="UP000319712">
    <property type="component" value="Unassembled WGS sequence"/>
</dbReference>
<proteinExistence type="predicted"/>
<sequence>MPSNKATAAAPLTTGVLLAGTAVREVVRHGPETWTTLALAGGLSAVAVGLGVLTGFRGFGSGEDDSDGSRRRTTVALAGLALTCFTVAAGIALA</sequence>
<keyword evidence="1" id="KW-0812">Transmembrane</keyword>
<evidence type="ECO:0000313" key="2">
    <source>
        <dbReference type="EMBL" id="SMO38764.1"/>
    </source>
</evidence>